<evidence type="ECO:0008006" key="3">
    <source>
        <dbReference type="Google" id="ProtNLM"/>
    </source>
</evidence>
<accession>A0ABQ3VZX5</accession>
<sequence>MNLLEFDSKLVFLNSQSVDAEPYTTPDIIANFADTDLHSVNRLIRKYQDDLKEFGILGFEIRKLKAVGRPKKVWHLNEGQSMLLLQYLANAEPVRKFKKALTHAFIKERKELIERQAVYEFGKDFSKDLGDAIKNNPYSDVHSYPNYNRLIYKQALGISSNRIKQLRRIPDHQPITKYLNTAESKAVQKVKNQVIALLDMKLNYQQIKDTLGNQGIIYQITLPTPTAVK</sequence>
<comment type="caution">
    <text evidence="1">The sequence shown here is derived from an EMBL/GenBank/DDBJ whole genome shotgun (WGS) entry which is preliminary data.</text>
</comment>
<dbReference type="RefSeq" id="WP_203630324.1">
    <property type="nucleotide sequence ID" value="NZ_BNJR01000015.1"/>
</dbReference>
<dbReference type="EMBL" id="BNJR01000015">
    <property type="protein sequence ID" value="GHP14308.1"/>
    <property type="molecule type" value="Genomic_DNA"/>
</dbReference>
<keyword evidence="2" id="KW-1185">Reference proteome</keyword>
<gene>
    <name evidence="1" type="ORF">YK48G_17330</name>
</gene>
<organism evidence="1 2">
    <name type="scientific">Lentilactobacillus fungorum</name>
    <dbReference type="NCBI Taxonomy" id="2201250"/>
    <lineage>
        <taxon>Bacteria</taxon>
        <taxon>Bacillati</taxon>
        <taxon>Bacillota</taxon>
        <taxon>Bacilli</taxon>
        <taxon>Lactobacillales</taxon>
        <taxon>Lactobacillaceae</taxon>
        <taxon>Lentilactobacillus</taxon>
    </lineage>
</organism>
<evidence type="ECO:0000313" key="2">
    <source>
        <dbReference type="Proteomes" id="UP000604765"/>
    </source>
</evidence>
<proteinExistence type="predicted"/>
<protein>
    <recommendedName>
        <fullName evidence="3">Phage regulatory protein Rha (Phage_pRha)</fullName>
    </recommendedName>
</protein>
<name>A0ABQ3VZX5_9LACO</name>
<reference evidence="1 2" key="1">
    <citation type="journal article" date="2021" name="Int. J. Syst. Evol. Microbiol.">
        <title>Lentilactobacillus fungorum sp. nov., isolated from spent mushroom substrates.</title>
        <authorList>
            <person name="Tohno M."/>
            <person name="Tanizawa Y."/>
            <person name="Kojima Y."/>
            <person name="Sakamoto M."/>
            <person name="Ohkuma M."/>
            <person name="Kobayashi H."/>
        </authorList>
    </citation>
    <scope>NUCLEOTIDE SEQUENCE [LARGE SCALE GENOMIC DNA]</scope>
    <source>
        <strain evidence="1 2">YK48G</strain>
    </source>
</reference>
<evidence type="ECO:0000313" key="1">
    <source>
        <dbReference type="EMBL" id="GHP14308.1"/>
    </source>
</evidence>
<dbReference type="Proteomes" id="UP000604765">
    <property type="component" value="Unassembled WGS sequence"/>
</dbReference>